<proteinExistence type="predicted"/>
<comment type="caution">
    <text evidence="2">The sequence shown here is derived from an EMBL/GenBank/DDBJ whole genome shotgun (WGS) entry which is preliminary data.</text>
</comment>
<name>A0A7H4P5A5_9ENTR</name>
<sequence length="175" mass="18704">MMSAICRLKVSLSIKNKQAFSFKIPLPPELTEDKAGEEENRVTNQGGLTEDSVNPQGGLTDGKGMEGKGKGSNPHSLRAHGTCFSGTSVFARSGYSDRKIHYARPLDAVTGLAATGCYLGNSASRTGIPADRAGRVHRVLEIRGESVHSGSVGTEICPQRDKCQSQIQTTTSNRR</sequence>
<dbReference type="Proteomes" id="UP000254571">
    <property type="component" value="Unassembled WGS sequence"/>
</dbReference>
<organism evidence="2 3">
    <name type="scientific">Klebsiella grimontii</name>
    <dbReference type="NCBI Taxonomy" id="2058152"/>
    <lineage>
        <taxon>Bacteria</taxon>
        <taxon>Pseudomonadati</taxon>
        <taxon>Pseudomonadota</taxon>
        <taxon>Gammaproteobacteria</taxon>
        <taxon>Enterobacterales</taxon>
        <taxon>Enterobacteriaceae</taxon>
        <taxon>Klebsiella/Raoultella group</taxon>
        <taxon>Klebsiella</taxon>
    </lineage>
</organism>
<protein>
    <submittedName>
        <fullName evidence="2">Uncharacterized protein</fullName>
    </submittedName>
</protein>
<dbReference type="AlphaFoldDB" id="A0A7H4P5A5"/>
<feature type="compositionally biased region" description="Basic and acidic residues" evidence="1">
    <location>
        <begin position="31"/>
        <end position="41"/>
    </location>
</feature>
<feature type="region of interest" description="Disordered" evidence="1">
    <location>
        <begin position="28"/>
        <end position="78"/>
    </location>
</feature>
<evidence type="ECO:0000313" key="2">
    <source>
        <dbReference type="EMBL" id="STW07620.1"/>
    </source>
</evidence>
<evidence type="ECO:0000256" key="1">
    <source>
        <dbReference type="SAM" id="MobiDB-lite"/>
    </source>
</evidence>
<gene>
    <name evidence="2" type="ORF">NCTC9149_04055</name>
</gene>
<accession>A0A7H4P5A5</accession>
<dbReference type="EMBL" id="UGMX01000002">
    <property type="protein sequence ID" value="STW07620.1"/>
    <property type="molecule type" value="Genomic_DNA"/>
</dbReference>
<feature type="compositionally biased region" description="Polar residues" evidence="1">
    <location>
        <begin position="42"/>
        <end position="57"/>
    </location>
</feature>
<reference evidence="2 3" key="1">
    <citation type="submission" date="2018-06" db="EMBL/GenBank/DDBJ databases">
        <authorList>
            <consortium name="Pathogen Informatics"/>
            <person name="Doyle S."/>
        </authorList>
    </citation>
    <scope>NUCLEOTIDE SEQUENCE [LARGE SCALE GENOMIC DNA]</scope>
    <source>
        <strain evidence="2 3">NCTC9149</strain>
    </source>
</reference>
<evidence type="ECO:0000313" key="3">
    <source>
        <dbReference type="Proteomes" id="UP000254571"/>
    </source>
</evidence>